<evidence type="ECO:0000313" key="5">
    <source>
        <dbReference type="Proteomes" id="UP000004324"/>
    </source>
</evidence>
<evidence type="ECO:0000313" key="4">
    <source>
        <dbReference type="EMBL" id="EIW20929.1"/>
    </source>
</evidence>
<dbReference type="InterPro" id="IPR001670">
    <property type="entry name" value="ADH_Fe/GldA"/>
</dbReference>
<comment type="caution">
    <text evidence="4">The sequence shown here is derived from an EMBL/GenBank/DDBJ whole genome shotgun (WGS) entry which is preliminary data.</text>
</comment>
<dbReference type="Pfam" id="PF25137">
    <property type="entry name" value="ADH_Fe_C"/>
    <property type="match status" value="1"/>
</dbReference>
<organism evidence="4 5">
    <name type="scientific">Pelosinus fermentans B4</name>
    <dbReference type="NCBI Taxonomy" id="1149862"/>
    <lineage>
        <taxon>Bacteria</taxon>
        <taxon>Bacillati</taxon>
        <taxon>Bacillota</taxon>
        <taxon>Negativicutes</taxon>
        <taxon>Selenomonadales</taxon>
        <taxon>Sporomusaceae</taxon>
        <taxon>Pelosinus</taxon>
    </lineage>
</organism>
<keyword evidence="5" id="KW-1185">Reference proteome</keyword>
<dbReference type="Gene3D" id="3.40.50.1970">
    <property type="match status" value="1"/>
</dbReference>
<reference evidence="4 5" key="1">
    <citation type="journal article" date="2012" name="J. Bacteriol.">
        <title>Draft Genome Sequences for Two Metal-Reducing Pelosinus fermentans Strains Isolated from a Cr(VI)-Contaminated Site and for Type Strain R7.</title>
        <authorList>
            <person name="Brown S.D."/>
            <person name="Podar M."/>
            <person name="Klingeman D.M."/>
            <person name="Johnson C.M."/>
            <person name="Yang Z.K."/>
            <person name="Utturkar S.M."/>
            <person name="Land M.L."/>
            <person name="Mosher J.J."/>
            <person name="Hurt R.A.Jr."/>
            <person name="Phelps T.J."/>
            <person name="Palumbo A.V."/>
            <person name="Arkin A.P."/>
            <person name="Hazen T.C."/>
            <person name="Elias D.A."/>
        </authorList>
    </citation>
    <scope>NUCLEOTIDE SEQUENCE [LARGE SCALE GENOMIC DNA]</scope>
    <source>
        <strain evidence="4 5">B4</strain>
    </source>
</reference>
<feature type="domain" description="Alcohol dehydrogenase iron-type/glycerol dehydrogenase GldA" evidence="2">
    <location>
        <begin position="5"/>
        <end position="168"/>
    </location>
</feature>
<evidence type="ECO:0000256" key="1">
    <source>
        <dbReference type="ARBA" id="ARBA00023002"/>
    </source>
</evidence>
<sequence length="400" mass="44796">MRQIVYKGIDSVLHLKKIIEEYSVETVFLITGKQSYVSCGAENKMNEILANFKIERFWDFSENPKIADFYRGLTKFKNSGAQVIIAIGGGSVLDMAKLIRRFSESNIEMLNIVTDATEALESKVPLIAIPTTAGSGSEATHFAVVYINNVKHSIAHKSMLPDIVVIDPQFALNLNSKMAAISGADAFCQAIESYWSVNATNESKQYARRAIKLIINNLPVFVQHPTIQSSLNMVEAAHLAGKAINISKTTAPHAISYPMTAYYGIPHGQAVSLTLVDFLLYNFFVTEHDNVDRRGIDYVKGTFNELLEILNVKDIFQAKFQIEHFFQSIGLVLDFSNSTISTVQDIESILTNISMERLANNPRIVSYDIVKKILLSKFVLKNEIENNRSNYLDCYKNLDS</sequence>
<dbReference type="EMBL" id="AKVJ01000002">
    <property type="protein sequence ID" value="EIW20929.1"/>
    <property type="molecule type" value="Genomic_DNA"/>
</dbReference>
<dbReference type="InterPro" id="IPR039697">
    <property type="entry name" value="Alcohol_dehydrogenase_Fe"/>
</dbReference>
<dbReference type="GO" id="GO:0017000">
    <property type="term" value="P:antibiotic biosynthetic process"/>
    <property type="evidence" value="ECO:0007669"/>
    <property type="project" value="InterPro"/>
</dbReference>
<dbReference type="OrthoDB" id="1623957at2"/>
<evidence type="ECO:0000259" key="2">
    <source>
        <dbReference type="Pfam" id="PF00465"/>
    </source>
</evidence>
<dbReference type="PANTHER" id="PTHR11496">
    <property type="entry name" value="ALCOHOL DEHYDROGENASE"/>
    <property type="match status" value="1"/>
</dbReference>
<dbReference type="AlphaFoldDB" id="I9LK76"/>
<dbReference type="Proteomes" id="UP000004324">
    <property type="component" value="Unassembled WGS sequence"/>
</dbReference>
<keyword evidence="1" id="KW-0560">Oxidoreductase</keyword>
<dbReference type="CDD" id="cd08182">
    <property type="entry name" value="HEPD"/>
    <property type="match status" value="1"/>
</dbReference>
<dbReference type="PATRIC" id="fig|1149862.3.peg.56"/>
<evidence type="ECO:0000259" key="3">
    <source>
        <dbReference type="Pfam" id="PF25137"/>
    </source>
</evidence>
<dbReference type="Pfam" id="PF00465">
    <property type="entry name" value="Fe-ADH"/>
    <property type="match status" value="1"/>
</dbReference>
<gene>
    <name evidence="4" type="ORF">FB4_1781</name>
</gene>
<dbReference type="Gene3D" id="1.20.1090.10">
    <property type="entry name" value="Dehydroquinate synthase-like - alpha domain"/>
    <property type="match status" value="1"/>
</dbReference>
<accession>I9LK76</accession>
<dbReference type="PANTHER" id="PTHR11496:SF103">
    <property type="entry name" value="DEHYDROGENASE, PUTATIVE-RELATED"/>
    <property type="match status" value="1"/>
</dbReference>
<dbReference type="RefSeq" id="WP_007930208.1">
    <property type="nucleotide sequence ID" value="NZ_AKVJ01000002.1"/>
</dbReference>
<protein>
    <submittedName>
        <fullName evidence="4">Iron-containing alcohol dehydrogenase</fullName>
    </submittedName>
</protein>
<proteinExistence type="predicted"/>
<dbReference type="FunFam" id="3.40.50.1970:FF:000003">
    <property type="entry name" value="Alcohol dehydrogenase, iron-containing"/>
    <property type="match status" value="1"/>
</dbReference>
<dbReference type="InterPro" id="IPR035873">
    <property type="entry name" value="PhpC"/>
</dbReference>
<feature type="domain" description="Fe-containing alcohol dehydrogenase-like C-terminal" evidence="3">
    <location>
        <begin position="180"/>
        <end position="375"/>
    </location>
</feature>
<dbReference type="SUPFAM" id="SSF56796">
    <property type="entry name" value="Dehydroquinate synthase-like"/>
    <property type="match status" value="1"/>
</dbReference>
<name>I9LK76_9FIRM</name>
<dbReference type="InterPro" id="IPR056798">
    <property type="entry name" value="ADH_Fe_C"/>
</dbReference>
<dbReference type="GO" id="GO:0004022">
    <property type="term" value="F:alcohol dehydrogenase (NAD+) activity"/>
    <property type="evidence" value="ECO:0007669"/>
    <property type="project" value="TreeGrafter"/>
</dbReference>
<dbReference type="GO" id="GO:0046872">
    <property type="term" value="F:metal ion binding"/>
    <property type="evidence" value="ECO:0007669"/>
    <property type="project" value="InterPro"/>
</dbReference>